<dbReference type="InterPro" id="IPR014729">
    <property type="entry name" value="Rossmann-like_a/b/a_fold"/>
</dbReference>
<evidence type="ECO:0000259" key="1">
    <source>
        <dbReference type="Pfam" id="PF13521"/>
    </source>
</evidence>
<dbReference type="PANTHER" id="PTHR37512:SF1">
    <property type="entry name" value="NADR_TTD14 AAA DOMAIN-CONTAINING PROTEIN"/>
    <property type="match status" value="1"/>
</dbReference>
<dbReference type="AlphaFoldDB" id="A0A5J6MUW4"/>
<proteinExistence type="predicted"/>
<protein>
    <submittedName>
        <fullName evidence="2">Transcriptional regulator NadR</fullName>
    </submittedName>
</protein>
<name>A0A5J6MUW4_9PROT</name>
<dbReference type="Gene3D" id="3.40.50.620">
    <property type="entry name" value="HUPs"/>
    <property type="match status" value="1"/>
</dbReference>
<sequence>MPRGFIIGGFRLPTVGHKFLIEFASHWCQGDLDVMLNTRDEDAIPGAVRHRWLADQFRGLARIHRFHNALPEDSAAPDFWQLWNRAILKLLEGRAPELLFASESYGKRLAADLGARFIPVDAPRDAIPISASRVTAGIGEHWGLLLPEARPSFLKRVAIVGPESCGKTTFARRLAAVFRTVHVPEFARSYLEATDPSKYPDLADIEIIAKGHAASEDALARQANRLLVLDTDHVCTAVWSEVALGKVPPAVEAEIARRPYDLRLLMADDVPFTPDPLRYAGQSRQMTLAHFTDALDRRGLAYTIIDGGWTERTKKAAAAVDGLMAEPYRFHAVP</sequence>
<organism evidence="2 3">
    <name type="scientific">Hypericibacter adhaerens</name>
    <dbReference type="NCBI Taxonomy" id="2602016"/>
    <lineage>
        <taxon>Bacteria</taxon>
        <taxon>Pseudomonadati</taxon>
        <taxon>Pseudomonadota</taxon>
        <taxon>Alphaproteobacteria</taxon>
        <taxon>Rhodospirillales</taxon>
        <taxon>Dongiaceae</taxon>
        <taxon>Hypericibacter</taxon>
    </lineage>
</organism>
<accession>A0A5J6MUW4</accession>
<dbReference type="PANTHER" id="PTHR37512">
    <property type="entry name" value="TRIFUNCTIONAL NAD BIOSYNTHESIS/REGULATOR PROTEIN NADR"/>
    <property type="match status" value="1"/>
</dbReference>
<keyword evidence="3" id="KW-1185">Reference proteome</keyword>
<gene>
    <name evidence="2" type="primary">nadR</name>
    <name evidence="2" type="ORF">FRZ61_08970</name>
</gene>
<evidence type="ECO:0000313" key="2">
    <source>
        <dbReference type="EMBL" id="QEX20977.1"/>
    </source>
</evidence>
<dbReference type="InterPro" id="IPR038727">
    <property type="entry name" value="NadR/Ttd14_AAA_dom"/>
</dbReference>
<dbReference type="SUPFAM" id="SSF52374">
    <property type="entry name" value="Nucleotidylyl transferase"/>
    <property type="match status" value="1"/>
</dbReference>
<feature type="domain" description="NadR/Ttd14 AAA" evidence="1">
    <location>
        <begin position="156"/>
        <end position="312"/>
    </location>
</feature>
<dbReference type="RefSeq" id="WP_191909296.1">
    <property type="nucleotide sequence ID" value="NZ_CP042582.1"/>
</dbReference>
<dbReference type="SUPFAM" id="SSF52540">
    <property type="entry name" value="P-loop containing nucleoside triphosphate hydrolases"/>
    <property type="match status" value="1"/>
</dbReference>
<dbReference type="Gene3D" id="3.40.50.300">
    <property type="entry name" value="P-loop containing nucleotide triphosphate hydrolases"/>
    <property type="match status" value="1"/>
</dbReference>
<reference evidence="2 3" key="1">
    <citation type="submission" date="2019-08" db="EMBL/GenBank/DDBJ databases">
        <title>Hyperibacter terrae gen. nov., sp. nov. and Hyperibacter viscosus sp. nov., two new members in the family Rhodospirillaceae isolated from the rhizosphere of Hypericum perforatum.</title>
        <authorList>
            <person name="Noviana Z."/>
        </authorList>
    </citation>
    <scope>NUCLEOTIDE SEQUENCE [LARGE SCALE GENOMIC DNA]</scope>
    <source>
        <strain evidence="2 3">R5959</strain>
    </source>
</reference>
<dbReference type="Proteomes" id="UP000325797">
    <property type="component" value="Chromosome"/>
</dbReference>
<dbReference type="InterPro" id="IPR052735">
    <property type="entry name" value="NAD_biosynth-regulator"/>
</dbReference>
<evidence type="ECO:0000313" key="3">
    <source>
        <dbReference type="Proteomes" id="UP000325797"/>
    </source>
</evidence>
<dbReference type="Pfam" id="PF13521">
    <property type="entry name" value="AAA_28"/>
    <property type="match status" value="1"/>
</dbReference>
<dbReference type="CDD" id="cd02019">
    <property type="entry name" value="NK"/>
    <property type="match status" value="1"/>
</dbReference>
<dbReference type="InterPro" id="IPR027417">
    <property type="entry name" value="P-loop_NTPase"/>
</dbReference>
<dbReference type="KEGG" id="hadh:FRZ61_08970"/>
<dbReference type="EMBL" id="CP042582">
    <property type="protein sequence ID" value="QEX20977.1"/>
    <property type="molecule type" value="Genomic_DNA"/>
</dbReference>